<feature type="region of interest" description="Disordered" evidence="1">
    <location>
        <begin position="194"/>
        <end position="229"/>
    </location>
</feature>
<dbReference type="AlphaFoldDB" id="A0A2T0LSR9"/>
<protein>
    <recommendedName>
        <fullName evidence="4">ABC transporter family protein</fullName>
    </recommendedName>
</protein>
<accession>A0A2T0LSR9</accession>
<evidence type="ECO:0000256" key="1">
    <source>
        <dbReference type="SAM" id="MobiDB-lite"/>
    </source>
</evidence>
<evidence type="ECO:0000313" key="2">
    <source>
        <dbReference type="EMBL" id="PRX46708.1"/>
    </source>
</evidence>
<sequence length="229" mass="24086">MRVVADRVSLDGPHGPLLPPTSLTVAEGELAVVRGEPGAAGTALALALTGRLRMTTGTVTVEGGPPGISLRALAAVVDAPGLTEPEAALPLRVVAGDELALAGRPARRAAVRTWLACRDCAADADTRFERLPAALRVRLLADLAAARRDVRLLVLDQPDRHGADVESWLLPAREHAERGLAVVVVTATTTAGALPWPTARLGETRQPEPPRCAPDPEPDEPEDHIEVTR</sequence>
<dbReference type="Gene3D" id="3.40.50.300">
    <property type="entry name" value="P-loop containing nucleotide triphosphate hydrolases"/>
    <property type="match status" value="1"/>
</dbReference>
<gene>
    <name evidence="2" type="ORF">B0I33_107286</name>
</gene>
<evidence type="ECO:0008006" key="4">
    <source>
        <dbReference type="Google" id="ProtNLM"/>
    </source>
</evidence>
<dbReference type="OrthoDB" id="3775353at2"/>
<dbReference type="InterPro" id="IPR027417">
    <property type="entry name" value="P-loop_NTPase"/>
</dbReference>
<dbReference type="SUPFAM" id="SSF52540">
    <property type="entry name" value="P-loop containing nucleoside triphosphate hydrolases"/>
    <property type="match status" value="1"/>
</dbReference>
<name>A0A2T0LSR9_9PSEU</name>
<dbReference type="RefSeq" id="WP_106180085.1">
    <property type="nucleotide sequence ID" value="NZ_PVNH01000007.1"/>
</dbReference>
<dbReference type="Proteomes" id="UP000238362">
    <property type="component" value="Unassembled WGS sequence"/>
</dbReference>
<proteinExistence type="predicted"/>
<dbReference type="EMBL" id="PVNH01000007">
    <property type="protein sequence ID" value="PRX46708.1"/>
    <property type="molecule type" value="Genomic_DNA"/>
</dbReference>
<keyword evidence="3" id="KW-1185">Reference proteome</keyword>
<comment type="caution">
    <text evidence="2">The sequence shown here is derived from an EMBL/GenBank/DDBJ whole genome shotgun (WGS) entry which is preliminary data.</text>
</comment>
<organism evidence="2 3">
    <name type="scientific">Prauserella shujinwangii</name>
    <dbReference type="NCBI Taxonomy" id="1453103"/>
    <lineage>
        <taxon>Bacteria</taxon>
        <taxon>Bacillati</taxon>
        <taxon>Actinomycetota</taxon>
        <taxon>Actinomycetes</taxon>
        <taxon>Pseudonocardiales</taxon>
        <taxon>Pseudonocardiaceae</taxon>
        <taxon>Prauserella</taxon>
    </lineage>
</organism>
<reference evidence="2 3" key="1">
    <citation type="submission" date="2018-03" db="EMBL/GenBank/DDBJ databases">
        <title>Genomic Encyclopedia of Type Strains, Phase III (KMG-III): the genomes of soil and plant-associated and newly described type strains.</title>
        <authorList>
            <person name="Whitman W."/>
        </authorList>
    </citation>
    <scope>NUCLEOTIDE SEQUENCE [LARGE SCALE GENOMIC DNA]</scope>
    <source>
        <strain evidence="2 3">CGMCC 4.7125</strain>
    </source>
</reference>
<evidence type="ECO:0000313" key="3">
    <source>
        <dbReference type="Proteomes" id="UP000238362"/>
    </source>
</evidence>